<feature type="domain" description="NmrA-like" evidence="3">
    <location>
        <begin position="6"/>
        <end position="222"/>
    </location>
</feature>
<dbReference type="AlphaFoldDB" id="A0A8H4KD54"/>
<protein>
    <submittedName>
        <fullName evidence="4">Oxidoreductase - protein</fullName>
    </submittedName>
</protein>
<reference evidence="4" key="1">
    <citation type="submission" date="2020-01" db="EMBL/GenBank/DDBJ databases">
        <title>Identification and distribution of gene clusters putatively required for synthesis of sphingolipid metabolism inhibitors in phylogenetically diverse species of the filamentous fungus Fusarium.</title>
        <authorList>
            <person name="Kim H.-S."/>
            <person name="Busman M."/>
            <person name="Brown D.W."/>
            <person name="Divon H."/>
            <person name="Uhlig S."/>
            <person name="Proctor R.H."/>
        </authorList>
    </citation>
    <scope>NUCLEOTIDE SEQUENCE</scope>
    <source>
        <strain evidence="4">NRRL 53441</strain>
    </source>
</reference>
<dbReference type="InterPro" id="IPR008030">
    <property type="entry name" value="NmrA-like"/>
</dbReference>
<evidence type="ECO:0000313" key="4">
    <source>
        <dbReference type="EMBL" id="KAF4448025.1"/>
    </source>
</evidence>
<dbReference type="CDD" id="cd05259">
    <property type="entry name" value="PCBER_SDR_a"/>
    <property type="match status" value="1"/>
</dbReference>
<dbReference type="Gene3D" id="3.40.50.720">
    <property type="entry name" value="NAD(P)-binding Rossmann-like Domain"/>
    <property type="match status" value="1"/>
</dbReference>
<dbReference type="Proteomes" id="UP000605986">
    <property type="component" value="Unassembled WGS sequence"/>
</dbReference>
<dbReference type="PANTHER" id="PTHR47706">
    <property type="entry name" value="NMRA-LIKE FAMILY PROTEIN"/>
    <property type="match status" value="1"/>
</dbReference>
<dbReference type="InterPro" id="IPR045312">
    <property type="entry name" value="PCBER-like"/>
</dbReference>
<comment type="caution">
    <text evidence="4">The sequence shown here is derived from an EMBL/GenBank/DDBJ whole genome shotgun (WGS) entry which is preliminary data.</text>
</comment>
<name>A0A8H4KD54_9HYPO</name>
<accession>A0A8H4KD54</accession>
<dbReference type="SUPFAM" id="SSF51735">
    <property type="entry name" value="NAD(P)-binding Rossmann-fold domains"/>
    <property type="match status" value="1"/>
</dbReference>
<dbReference type="GO" id="GO:0016491">
    <property type="term" value="F:oxidoreductase activity"/>
    <property type="evidence" value="ECO:0007669"/>
    <property type="project" value="UniProtKB-KW"/>
</dbReference>
<evidence type="ECO:0000256" key="2">
    <source>
        <dbReference type="ARBA" id="ARBA00023002"/>
    </source>
</evidence>
<dbReference type="EMBL" id="JAADJG010000362">
    <property type="protein sequence ID" value="KAF4448025.1"/>
    <property type="molecule type" value="Genomic_DNA"/>
</dbReference>
<dbReference type="OrthoDB" id="9974981at2759"/>
<organism evidence="4 5">
    <name type="scientific">Fusarium austroafricanum</name>
    <dbReference type="NCBI Taxonomy" id="2364996"/>
    <lineage>
        <taxon>Eukaryota</taxon>
        <taxon>Fungi</taxon>
        <taxon>Dikarya</taxon>
        <taxon>Ascomycota</taxon>
        <taxon>Pezizomycotina</taxon>
        <taxon>Sordariomycetes</taxon>
        <taxon>Hypocreomycetidae</taxon>
        <taxon>Hypocreales</taxon>
        <taxon>Nectriaceae</taxon>
        <taxon>Fusarium</taxon>
        <taxon>Fusarium concolor species complex</taxon>
    </lineage>
</organism>
<dbReference type="PANTHER" id="PTHR47706:SF1">
    <property type="entry name" value="CIPA-LIKE, PUTATIVE (AFU_ORTHOLOGUE AFUA_1G12460)-RELATED"/>
    <property type="match status" value="1"/>
</dbReference>
<keyword evidence="5" id="KW-1185">Reference proteome</keyword>
<proteinExistence type="predicted"/>
<evidence type="ECO:0000256" key="1">
    <source>
        <dbReference type="ARBA" id="ARBA00022857"/>
    </source>
</evidence>
<keyword evidence="2" id="KW-0560">Oxidoreductase</keyword>
<gene>
    <name evidence="4" type="ORF">F53441_8498</name>
</gene>
<evidence type="ECO:0000259" key="3">
    <source>
        <dbReference type="Pfam" id="PF05368"/>
    </source>
</evidence>
<keyword evidence="1" id="KW-0521">NADP</keyword>
<dbReference type="Pfam" id="PF05368">
    <property type="entry name" value="NmrA"/>
    <property type="match status" value="1"/>
</dbReference>
<evidence type="ECO:0000313" key="5">
    <source>
        <dbReference type="Proteomes" id="UP000605986"/>
    </source>
</evidence>
<dbReference type="InterPro" id="IPR036291">
    <property type="entry name" value="NAD(P)-bd_dom_sf"/>
</dbReference>
<dbReference type="InterPro" id="IPR051609">
    <property type="entry name" value="NmrA/Isoflavone_reductase-like"/>
</dbReference>
<sequence length="304" mass="32949">MSQTIKTVAQASASGSLGTAVLKELVQGGFEVVVLSRKAGQVSSEYSTHVKEIVVDYEDPESLRNALTGVDAVVSTLGAPAVGVPQRALVDAAIASGVQRFIPSNFGCDQENPLTRKLPVFAEKVKTEDYLVEKSRTSSISYTFVYNNLFLDWGLTYGSLANLKTKDIAFYNGGDLPISVTRLTTVGKGIVGALKNATATKNRSIRIEDGKISSKELAAILQDALPGSWNIRELDTDKIKADSDEALKNGIMDKWVWLNYIFVGGYDAKYGCSFQNVDNDLVGLPSLTKDEMEAFIRRFAVESA</sequence>